<accession>A0ABN2C4D1</accession>
<keyword evidence="1" id="KW-0732">Signal</keyword>
<feature type="chain" id="PRO_5045311980" description="Peptidoglycan binding-like domain-containing protein" evidence="1">
    <location>
        <begin position="40"/>
        <end position="170"/>
    </location>
</feature>
<evidence type="ECO:0000313" key="3">
    <source>
        <dbReference type="EMBL" id="GAA1552414.1"/>
    </source>
</evidence>
<comment type="caution">
    <text evidence="3">The sequence shown here is derived from an EMBL/GenBank/DDBJ whole genome shotgun (WGS) entry which is preliminary data.</text>
</comment>
<feature type="domain" description="Peptidoglycan binding-like" evidence="2">
    <location>
        <begin position="96"/>
        <end position="150"/>
    </location>
</feature>
<dbReference type="InterPro" id="IPR002477">
    <property type="entry name" value="Peptidoglycan-bd-like"/>
</dbReference>
<dbReference type="Pfam" id="PF01471">
    <property type="entry name" value="PG_binding_1"/>
    <property type="match status" value="1"/>
</dbReference>
<sequence length="170" mass="18458">MSVLTSLRRTATVRRIAVVATTAAVAVVPLTVAASSASAGTQALSQCQQVYNRQVNTAGWTVPVLSIWEDSSSTCNLKYGDLPHRDPRNPFGDPETAIKTLQRNLNYCYGSKLTVDGRYGSKTQAAVAAVQRRHGLTADGVYGPATRSAMNWRLWNPKLRLSSELCYSPL</sequence>
<reference evidence="3 4" key="1">
    <citation type="journal article" date="2019" name="Int. J. Syst. Evol. Microbiol.">
        <title>The Global Catalogue of Microorganisms (GCM) 10K type strain sequencing project: providing services to taxonomists for standard genome sequencing and annotation.</title>
        <authorList>
            <consortium name="The Broad Institute Genomics Platform"/>
            <consortium name="The Broad Institute Genome Sequencing Center for Infectious Disease"/>
            <person name="Wu L."/>
            <person name="Ma J."/>
        </authorList>
    </citation>
    <scope>NUCLEOTIDE SEQUENCE [LARGE SCALE GENOMIC DNA]</scope>
    <source>
        <strain evidence="3 4">JCM 14303</strain>
    </source>
</reference>
<evidence type="ECO:0000259" key="2">
    <source>
        <dbReference type="Pfam" id="PF01471"/>
    </source>
</evidence>
<dbReference type="Proteomes" id="UP001500363">
    <property type="component" value="Unassembled WGS sequence"/>
</dbReference>
<dbReference type="SUPFAM" id="SSF47090">
    <property type="entry name" value="PGBD-like"/>
    <property type="match status" value="1"/>
</dbReference>
<protein>
    <recommendedName>
        <fullName evidence="2">Peptidoglycan binding-like domain-containing protein</fullName>
    </recommendedName>
</protein>
<evidence type="ECO:0000313" key="4">
    <source>
        <dbReference type="Proteomes" id="UP001500363"/>
    </source>
</evidence>
<dbReference type="InterPro" id="IPR036365">
    <property type="entry name" value="PGBD-like_sf"/>
</dbReference>
<gene>
    <name evidence="3" type="ORF">GCM10009741_66190</name>
</gene>
<name>A0ABN2C4D1_9ACTN</name>
<proteinExistence type="predicted"/>
<dbReference type="RefSeq" id="WP_344181274.1">
    <property type="nucleotide sequence ID" value="NZ_BAAANC010000003.1"/>
</dbReference>
<dbReference type="EMBL" id="BAAANC010000003">
    <property type="protein sequence ID" value="GAA1552414.1"/>
    <property type="molecule type" value="Genomic_DNA"/>
</dbReference>
<dbReference type="Gene3D" id="1.10.101.10">
    <property type="entry name" value="PGBD-like superfamily/PGBD"/>
    <property type="match status" value="1"/>
</dbReference>
<dbReference type="InterPro" id="IPR036366">
    <property type="entry name" value="PGBDSf"/>
</dbReference>
<evidence type="ECO:0000256" key="1">
    <source>
        <dbReference type="SAM" id="SignalP"/>
    </source>
</evidence>
<organism evidence="3 4">
    <name type="scientific">Kribbella lupini</name>
    <dbReference type="NCBI Taxonomy" id="291602"/>
    <lineage>
        <taxon>Bacteria</taxon>
        <taxon>Bacillati</taxon>
        <taxon>Actinomycetota</taxon>
        <taxon>Actinomycetes</taxon>
        <taxon>Propionibacteriales</taxon>
        <taxon>Kribbellaceae</taxon>
        <taxon>Kribbella</taxon>
    </lineage>
</organism>
<feature type="signal peptide" evidence="1">
    <location>
        <begin position="1"/>
        <end position="39"/>
    </location>
</feature>
<keyword evidence="4" id="KW-1185">Reference proteome</keyword>